<keyword evidence="2" id="KW-0547">Nucleotide-binding</keyword>
<dbReference type="PANTHER" id="PTHR24223">
    <property type="entry name" value="ATP-BINDING CASSETTE SUB-FAMILY C"/>
    <property type="match status" value="1"/>
</dbReference>
<dbReference type="Proteomes" id="UP000324800">
    <property type="component" value="Unassembled WGS sequence"/>
</dbReference>
<evidence type="ECO:0000313" key="7">
    <source>
        <dbReference type="EMBL" id="KAA6327034.1"/>
    </source>
</evidence>
<reference evidence="7 8" key="1">
    <citation type="submission" date="2019-03" db="EMBL/GenBank/DDBJ databases">
        <title>Single cell metagenomics reveals metabolic interactions within the superorganism composed of flagellate Streblomastix strix and complex community of Bacteroidetes bacteria on its surface.</title>
        <authorList>
            <person name="Treitli S.C."/>
            <person name="Kolisko M."/>
            <person name="Husnik F."/>
            <person name="Keeling P."/>
            <person name="Hampl V."/>
        </authorList>
    </citation>
    <scope>NUCLEOTIDE SEQUENCE [LARGE SCALE GENOMIC DNA]</scope>
    <source>
        <strain evidence="7">ST1C</strain>
    </source>
</reference>
<dbReference type="EMBL" id="SNRW01043668">
    <property type="protein sequence ID" value="KAA6327034.1"/>
    <property type="molecule type" value="Genomic_DNA"/>
</dbReference>
<feature type="transmembrane region" description="Helical" evidence="6">
    <location>
        <begin position="26"/>
        <end position="55"/>
    </location>
</feature>
<evidence type="ECO:0000256" key="6">
    <source>
        <dbReference type="SAM" id="Phobius"/>
    </source>
</evidence>
<protein>
    <submittedName>
        <fullName evidence="7">Uncharacterized protein</fullName>
    </submittedName>
</protein>
<keyword evidence="3" id="KW-0067">ATP-binding</keyword>
<organism evidence="7 8">
    <name type="scientific">Streblomastix strix</name>
    <dbReference type="NCBI Taxonomy" id="222440"/>
    <lineage>
        <taxon>Eukaryota</taxon>
        <taxon>Metamonada</taxon>
        <taxon>Preaxostyla</taxon>
        <taxon>Oxymonadida</taxon>
        <taxon>Streblomastigidae</taxon>
        <taxon>Streblomastix</taxon>
    </lineage>
</organism>
<dbReference type="InterPro" id="IPR036640">
    <property type="entry name" value="ABC1_TM_sf"/>
</dbReference>
<dbReference type="PANTHER" id="PTHR24223:SF415">
    <property type="entry name" value="FI20190P1"/>
    <property type="match status" value="1"/>
</dbReference>
<feature type="non-terminal residue" evidence="7">
    <location>
        <position position="1"/>
    </location>
</feature>
<evidence type="ECO:0000256" key="2">
    <source>
        <dbReference type="ARBA" id="ARBA00022741"/>
    </source>
</evidence>
<dbReference type="InterPro" id="IPR050173">
    <property type="entry name" value="ABC_transporter_C-like"/>
</dbReference>
<dbReference type="GO" id="GO:0016020">
    <property type="term" value="C:membrane"/>
    <property type="evidence" value="ECO:0007669"/>
    <property type="project" value="InterPro"/>
</dbReference>
<feature type="transmembrane region" description="Helical" evidence="6">
    <location>
        <begin position="75"/>
        <end position="100"/>
    </location>
</feature>
<evidence type="ECO:0000256" key="5">
    <source>
        <dbReference type="ARBA" id="ARBA00023136"/>
    </source>
</evidence>
<dbReference type="AlphaFoldDB" id="A0A5J4R127"/>
<comment type="caution">
    <text evidence="7">The sequence shown here is derived from an EMBL/GenBank/DDBJ whole genome shotgun (WGS) entry which is preliminary data.</text>
</comment>
<evidence type="ECO:0000256" key="4">
    <source>
        <dbReference type="ARBA" id="ARBA00022989"/>
    </source>
</evidence>
<proteinExistence type="predicted"/>
<keyword evidence="5 6" id="KW-0472">Membrane</keyword>
<accession>A0A5J4R127</accession>
<sequence>REAAKQIMTEEEQETGSVPWSSYMNYILSLVPIWAVIPFLFVTLIAQGISVYQSWWVGTIGEPQQYSQISYHWKIGIYALLCLCGLIFLIIRAIVSVFAVKRSNRVIHQQLLSNV</sequence>
<dbReference type="GO" id="GO:0005524">
    <property type="term" value="F:ATP binding"/>
    <property type="evidence" value="ECO:0007669"/>
    <property type="project" value="UniProtKB-KW"/>
</dbReference>
<evidence type="ECO:0000256" key="1">
    <source>
        <dbReference type="ARBA" id="ARBA00022692"/>
    </source>
</evidence>
<dbReference type="Gene3D" id="1.20.1560.10">
    <property type="entry name" value="ABC transporter type 1, transmembrane domain"/>
    <property type="match status" value="1"/>
</dbReference>
<gene>
    <name evidence="7" type="ORF">EZS28_053869</name>
</gene>
<name>A0A5J4R127_9EUKA</name>
<evidence type="ECO:0000313" key="8">
    <source>
        <dbReference type="Proteomes" id="UP000324800"/>
    </source>
</evidence>
<dbReference type="GO" id="GO:0042626">
    <property type="term" value="F:ATPase-coupled transmembrane transporter activity"/>
    <property type="evidence" value="ECO:0007669"/>
    <property type="project" value="TreeGrafter"/>
</dbReference>
<keyword evidence="1 6" id="KW-0812">Transmembrane</keyword>
<evidence type="ECO:0000256" key="3">
    <source>
        <dbReference type="ARBA" id="ARBA00022840"/>
    </source>
</evidence>
<keyword evidence="4 6" id="KW-1133">Transmembrane helix</keyword>